<dbReference type="InterPro" id="IPR048068">
    <property type="entry name" value="LarA-like"/>
</dbReference>
<feature type="domain" description="Lactate racemase C-terminal" evidence="2">
    <location>
        <begin position="153"/>
        <end position="212"/>
    </location>
</feature>
<comment type="caution">
    <text evidence="3">The sequence shown here is derived from an EMBL/GenBank/DDBJ whole genome shotgun (WGS) entry which is preliminary data.</text>
</comment>
<dbReference type="InterPro" id="IPR048520">
    <property type="entry name" value="LarA_C"/>
</dbReference>
<organism evidence="3">
    <name type="scientific">marine sediment metagenome</name>
    <dbReference type="NCBI Taxonomy" id="412755"/>
    <lineage>
        <taxon>unclassified sequences</taxon>
        <taxon>metagenomes</taxon>
        <taxon>ecological metagenomes</taxon>
    </lineage>
</organism>
<dbReference type="InterPro" id="IPR043166">
    <property type="entry name" value="LarA-like_C"/>
</dbReference>
<dbReference type="GO" id="GO:0050043">
    <property type="term" value="F:lactate racemase activity"/>
    <property type="evidence" value="ECO:0007669"/>
    <property type="project" value="InterPro"/>
</dbReference>
<reference evidence="3" key="1">
    <citation type="journal article" date="2014" name="Front. Microbiol.">
        <title>High frequency of phylogenetically diverse reductive dehalogenase-homologous genes in deep subseafloor sedimentary metagenomes.</title>
        <authorList>
            <person name="Kawai M."/>
            <person name="Futagami T."/>
            <person name="Toyoda A."/>
            <person name="Takaki Y."/>
            <person name="Nishi S."/>
            <person name="Hori S."/>
            <person name="Arai W."/>
            <person name="Tsubouchi T."/>
            <person name="Morono Y."/>
            <person name="Uchiyama I."/>
            <person name="Ito T."/>
            <person name="Fujiyama A."/>
            <person name="Inagaki F."/>
            <person name="Takami H."/>
        </authorList>
    </citation>
    <scope>NUCLEOTIDE SEQUENCE</scope>
    <source>
        <strain evidence="3">Expedition CK06-06</strain>
    </source>
</reference>
<dbReference type="AlphaFoldDB" id="X0ZLR2"/>
<gene>
    <name evidence="3" type="ORF">S01H4_17398</name>
</gene>
<dbReference type="EMBL" id="BART01007661">
    <property type="protein sequence ID" value="GAG61328.1"/>
    <property type="molecule type" value="Genomic_DNA"/>
</dbReference>
<proteinExistence type="predicted"/>
<sequence>GHSKFGTPMGFNSLVFEASVLIPITDSELHYFAGVAGTIKEIAPGIAARVTVSRNHPKMFHRELGFVPGCMLGNADKTNPVISDIKNMVSILKEQITIFGIDTIVTAGKIVYMKAGDLVKLHEEANEHIVAMRTVKVPKAGDLVITGLQSWGINLYQTGKGIHASWNAVKKDGKGEILIVAPCPDGVGNANFEQTMIESKDLSLQKALEYVLDNYCNEETFKIGNQKPVDLLRIQKTIGEGNMKMVSLMDSNVLKTVYRISPVKKPEETPVEAIRREVEAYMSKNPAGQIYLLDDPGLFIVVE</sequence>
<dbReference type="PANTHER" id="PTHR33171">
    <property type="entry name" value="LAR_N DOMAIN-CONTAINING PROTEIN"/>
    <property type="match status" value="1"/>
</dbReference>
<dbReference type="Pfam" id="PF09861">
    <property type="entry name" value="Lar_N"/>
    <property type="match status" value="1"/>
</dbReference>
<dbReference type="PANTHER" id="PTHR33171:SF17">
    <property type="entry name" value="LARA-LIKE N-TERMINAL DOMAIN-CONTAINING PROTEIN"/>
    <property type="match status" value="1"/>
</dbReference>
<dbReference type="Pfam" id="PF21113">
    <property type="entry name" value="LarA_C"/>
    <property type="match status" value="1"/>
</dbReference>
<feature type="non-terminal residue" evidence="3">
    <location>
        <position position="1"/>
    </location>
</feature>
<dbReference type="Gene3D" id="3.90.226.30">
    <property type="match status" value="1"/>
</dbReference>
<dbReference type="Gene3D" id="3.40.50.11440">
    <property type="match status" value="1"/>
</dbReference>
<feature type="domain" description="LarA-like N-terminal" evidence="1">
    <location>
        <begin position="1"/>
        <end position="61"/>
    </location>
</feature>
<accession>X0ZLR2</accession>
<protein>
    <submittedName>
        <fullName evidence="3">Uncharacterized protein</fullName>
    </submittedName>
</protein>
<evidence type="ECO:0000313" key="3">
    <source>
        <dbReference type="EMBL" id="GAG61328.1"/>
    </source>
</evidence>
<name>X0ZLR2_9ZZZZ</name>
<evidence type="ECO:0000259" key="2">
    <source>
        <dbReference type="Pfam" id="PF21113"/>
    </source>
</evidence>
<evidence type="ECO:0000259" key="1">
    <source>
        <dbReference type="Pfam" id="PF09861"/>
    </source>
</evidence>
<dbReference type="InterPro" id="IPR018657">
    <property type="entry name" value="LarA-like_N"/>
</dbReference>